<dbReference type="EMBL" id="MUYB01000021">
    <property type="protein sequence ID" value="OOS04157.1"/>
    <property type="molecule type" value="Genomic_DNA"/>
</dbReference>
<dbReference type="GO" id="GO:0030153">
    <property type="term" value="P:bacteriocin immunity"/>
    <property type="evidence" value="ECO:0007669"/>
    <property type="project" value="InterPro"/>
</dbReference>
<proteinExistence type="predicted"/>
<dbReference type="InterPro" id="IPR036471">
    <property type="entry name" value="Colicin_D_sf"/>
</dbReference>
<feature type="domain" description="Colicin D immunity protein" evidence="1">
    <location>
        <begin position="3"/>
        <end position="82"/>
    </location>
</feature>
<dbReference type="Pfam" id="PF09204">
    <property type="entry name" value="Colicin_immun"/>
    <property type="match status" value="1"/>
</dbReference>
<dbReference type="Gene3D" id="1.20.120.650">
    <property type="entry name" value="Colicin D"/>
    <property type="match status" value="1"/>
</dbReference>
<comment type="caution">
    <text evidence="2">The sequence shown here is derived from an EMBL/GenBank/DDBJ whole genome shotgun (WGS) entry which is preliminary data.</text>
</comment>
<evidence type="ECO:0000313" key="3">
    <source>
        <dbReference type="Proteomes" id="UP000190023"/>
    </source>
</evidence>
<evidence type="ECO:0000313" key="2">
    <source>
        <dbReference type="EMBL" id="OOS04157.1"/>
    </source>
</evidence>
<evidence type="ECO:0000259" key="1">
    <source>
        <dbReference type="Pfam" id="PF09204"/>
    </source>
</evidence>
<sequence>MTELLKLAIDFHNKKISVNEFQELYLDKWNGGTKGATQDEQNKEISIYYATECYNPNGIYLHNGEIDEVQLRKEIAEHLRELKLVD</sequence>
<gene>
    <name evidence="2" type="ORF">B0188_05710</name>
</gene>
<dbReference type="AlphaFoldDB" id="A0A1T0B228"/>
<protein>
    <recommendedName>
        <fullName evidence="1">Colicin D immunity protein domain-containing protein</fullName>
    </recommendedName>
</protein>
<dbReference type="GO" id="GO:0015643">
    <property type="term" value="F:toxic substance binding"/>
    <property type="evidence" value="ECO:0007669"/>
    <property type="project" value="InterPro"/>
</dbReference>
<reference evidence="2 3" key="1">
    <citation type="submission" date="2017-02" db="EMBL/GenBank/DDBJ databases">
        <title>Draft genome sequence of Haemophilus felis CCUG 31170 type strain.</title>
        <authorList>
            <person name="Engstrom-Jakobsson H."/>
            <person name="Salva-Serra F."/>
            <person name="Thorell K."/>
            <person name="Gonzales-Siles L."/>
            <person name="Karlsson R."/>
            <person name="Boulund F."/>
            <person name="Engstrand L."/>
            <person name="Kristiansson E."/>
            <person name="Moore E."/>
        </authorList>
    </citation>
    <scope>NUCLEOTIDE SEQUENCE [LARGE SCALE GENOMIC DNA]</scope>
    <source>
        <strain evidence="2 3">CCUG 31170</strain>
    </source>
</reference>
<accession>A0A1T0B228</accession>
<keyword evidence="3" id="KW-1185">Reference proteome</keyword>
<organism evidence="2 3">
    <name type="scientific">[Haemophilus] felis</name>
    <dbReference type="NCBI Taxonomy" id="123822"/>
    <lineage>
        <taxon>Bacteria</taxon>
        <taxon>Pseudomonadati</taxon>
        <taxon>Pseudomonadota</taxon>
        <taxon>Gammaproteobacteria</taxon>
        <taxon>Pasteurellales</taxon>
        <taxon>Pasteurellaceae</taxon>
    </lineage>
</organism>
<dbReference type="InterPro" id="IPR015287">
    <property type="entry name" value="Colicin_D_immunity_dom"/>
</dbReference>
<name>A0A1T0B228_9PAST</name>
<dbReference type="Proteomes" id="UP000190023">
    <property type="component" value="Unassembled WGS sequence"/>
</dbReference>
<dbReference type="SUPFAM" id="SSF101125">
    <property type="entry name" value="Colicin D immunity protein"/>
    <property type="match status" value="1"/>
</dbReference>